<organism evidence="1">
    <name type="scientific">Rodentolepis nana</name>
    <name type="common">Dwarf tapeworm</name>
    <name type="synonym">Hymenolepis nana</name>
    <dbReference type="NCBI Taxonomy" id="102285"/>
    <lineage>
        <taxon>Eukaryota</taxon>
        <taxon>Metazoa</taxon>
        <taxon>Spiralia</taxon>
        <taxon>Lophotrochozoa</taxon>
        <taxon>Platyhelminthes</taxon>
        <taxon>Cestoda</taxon>
        <taxon>Eucestoda</taxon>
        <taxon>Cyclophyllidea</taxon>
        <taxon>Hymenolepididae</taxon>
        <taxon>Rodentolepis</taxon>
    </lineage>
</organism>
<protein>
    <submittedName>
        <fullName evidence="1">C2 tensin-type domain-containing protein</fullName>
    </submittedName>
</protein>
<evidence type="ECO:0000313" key="1">
    <source>
        <dbReference type="WBParaSite" id="HNAJ_0000469201-mRNA-1"/>
    </source>
</evidence>
<accession>A0A0R3TCA3</accession>
<dbReference type="WBParaSite" id="HNAJ_0000469201-mRNA-1">
    <property type="protein sequence ID" value="HNAJ_0000469201-mRNA-1"/>
    <property type="gene ID" value="HNAJ_0000469201"/>
</dbReference>
<sequence length="147" mass="17087">EHTDQKIKKKNVSQKHVDHHDDRVNVLSSSVGTVTKSRAVLLIRLDFQDIIGQIKFPKHCEEEVANNYEAIMSMLFKTDRPSGFEDNGYREEAEHHPENADYRHVWQHVSFGHGDDHHQFWTDISRDHKEVKCEGAGKDSMRGRDVI</sequence>
<reference evidence="1" key="1">
    <citation type="submission" date="2017-02" db="UniProtKB">
        <authorList>
            <consortium name="WormBaseParasite"/>
        </authorList>
    </citation>
    <scope>IDENTIFICATION</scope>
</reference>
<dbReference type="AlphaFoldDB" id="A0A0R3TCA3"/>
<proteinExistence type="predicted"/>
<name>A0A0R3TCA3_RODNA</name>